<dbReference type="Pfam" id="PF01266">
    <property type="entry name" value="DAO"/>
    <property type="match status" value="1"/>
</dbReference>
<reference evidence="2 3" key="1">
    <citation type="submission" date="2016-10" db="EMBL/GenBank/DDBJ databases">
        <authorList>
            <person name="de Groot N.N."/>
        </authorList>
    </citation>
    <scope>NUCLEOTIDE SEQUENCE [LARGE SCALE GENOMIC DNA]</scope>
    <source>
        <strain evidence="3">P4B,CCM 7963,CECT 7998,DSM 25260,IBRC-M 10614,KCTC 13821</strain>
    </source>
</reference>
<feature type="domain" description="FAD dependent oxidoreductase" evidence="1">
    <location>
        <begin position="5"/>
        <end position="38"/>
    </location>
</feature>
<gene>
    <name evidence="2" type="ORF">SAMN05216352_109115</name>
</gene>
<dbReference type="STRING" id="930129.SAMN05216352_109115"/>
<name>A0A1G8LWS3_9BACI</name>
<dbReference type="AlphaFoldDB" id="A0A1G8LWS3"/>
<accession>A0A1G8LWS3</accession>
<dbReference type="InterPro" id="IPR006076">
    <property type="entry name" value="FAD-dep_OxRdtase"/>
</dbReference>
<keyword evidence="3" id="KW-1185">Reference proteome</keyword>
<dbReference type="SUPFAM" id="SSF51905">
    <property type="entry name" value="FAD/NAD(P)-binding domain"/>
    <property type="match status" value="1"/>
</dbReference>
<dbReference type="InterPro" id="IPR036188">
    <property type="entry name" value="FAD/NAD-bd_sf"/>
</dbReference>
<protein>
    <submittedName>
        <fullName evidence="2">FAD binding domain-containing protein</fullName>
    </submittedName>
</protein>
<dbReference type="Proteomes" id="UP000199017">
    <property type="component" value="Unassembled WGS sequence"/>
</dbReference>
<evidence type="ECO:0000313" key="2">
    <source>
        <dbReference type="EMBL" id="SDI60154.1"/>
    </source>
</evidence>
<organism evidence="2 3">
    <name type="scientific">Alteribacillus bidgolensis</name>
    <dbReference type="NCBI Taxonomy" id="930129"/>
    <lineage>
        <taxon>Bacteria</taxon>
        <taxon>Bacillati</taxon>
        <taxon>Bacillota</taxon>
        <taxon>Bacilli</taxon>
        <taxon>Bacillales</taxon>
        <taxon>Bacillaceae</taxon>
        <taxon>Alteribacillus</taxon>
    </lineage>
</organism>
<dbReference type="RefSeq" id="WP_139185976.1">
    <property type="nucleotide sequence ID" value="NZ_FNDU01000009.1"/>
</dbReference>
<dbReference type="EMBL" id="FNDU01000009">
    <property type="protein sequence ID" value="SDI60154.1"/>
    <property type="molecule type" value="Genomic_DNA"/>
</dbReference>
<evidence type="ECO:0000259" key="1">
    <source>
        <dbReference type="Pfam" id="PF01266"/>
    </source>
</evidence>
<proteinExistence type="predicted"/>
<sequence>MTTYDCVIVGGGLAGLTTGLELAVAGNKVALFDVESFCWRTDRIMG</sequence>
<dbReference type="Gene3D" id="3.50.50.60">
    <property type="entry name" value="FAD/NAD(P)-binding domain"/>
    <property type="match status" value="1"/>
</dbReference>
<evidence type="ECO:0000313" key="3">
    <source>
        <dbReference type="Proteomes" id="UP000199017"/>
    </source>
</evidence>